<keyword evidence="1" id="KW-0812">Transmembrane</keyword>
<dbReference type="PANTHER" id="PTHR37919:SF2">
    <property type="entry name" value="EXPERA DOMAIN-CONTAINING PROTEIN"/>
    <property type="match status" value="1"/>
</dbReference>
<feature type="transmembrane region" description="Helical" evidence="1">
    <location>
        <begin position="169"/>
        <end position="188"/>
    </location>
</feature>
<comment type="caution">
    <text evidence="2">The sequence shown here is derived from an EMBL/GenBank/DDBJ whole genome shotgun (WGS) entry which is preliminary data.</text>
</comment>
<feature type="transmembrane region" description="Helical" evidence="1">
    <location>
        <begin position="127"/>
        <end position="149"/>
    </location>
</feature>
<keyword evidence="1" id="KW-1133">Transmembrane helix</keyword>
<reference evidence="2 3" key="1">
    <citation type="submission" date="2023-10" db="EMBL/GenBank/DDBJ databases">
        <title>Draft genome sequence of Xylaria bambusicola isolate GMP-LS, the root and basal stem rot pathogen of sugarcane in Indonesia.</title>
        <authorList>
            <person name="Selvaraj P."/>
            <person name="Muralishankar V."/>
            <person name="Muruganantham S."/>
            <person name="Sp S."/>
            <person name="Haryani S."/>
            <person name="Lau K.J.X."/>
            <person name="Naqvi N.I."/>
        </authorList>
    </citation>
    <scope>NUCLEOTIDE SEQUENCE [LARGE SCALE GENOMIC DNA]</scope>
    <source>
        <strain evidence="2">GMP-LS</strain>
    </source>
</reference>
<gene>
    <name evidence="2" type="ORF">RRF57_012337</name>
</gene>
<dbReference type="EMBL" id="JAWHQM010000074">
    <property type="protein sequence ID" value="KAK5636625.1"/>
    <property type="molecule type" value="Genomic_DNA"/>
</dbReference>
<dbReference type="AlphaFoldDB" id="A0AAN7UPI8"/>
<evidence type="ECO:0000313" key="2">
    <source>
        <dbReference type="EMBL" id="KAK5636625.1"/>
    </source>
</evidence>
<evidence type="ECO:0000256" key="1">
    <source>
        <dbReference type="SAM" id="Phobius"/>
    </source>
</evidence>
<name>A0AAN7UPI8_9PEZI</name>
<dbReference type="PANTHER" id="PTHR37919">
    <property type="entry name" value="PROTEIN CBG05606"/>
    <property type="match status" value="1"/>
</dbReference>
<proteinExistence type="predicted"/>
<evidence type="ECO:0000313" key="3">
    <source>
        <dbReference type="Proteomes" id="UP001305414"/>
    </source>
</evidence>
<organism evidence="2 3">
    <name type="scientific">Xylaria bambusicola</name>
    <dbReference type="NCBI Taxonomy" id="326684"/>
    <lineage>
        <taxon>Eukaryota</taxon>
        <taxon>Fungi</taxon>
        <taxon>Dikarya</taxon>
        <taxon>Ascomycota</taxon>
        <taxon>Pezizomycotina</taxon>
        <taxon>Sordariomycetes</taxon>
        <taxon>Xylariomycetidae</taxon>
        <taxon>Xylariales</taxon>
        <taxon>Xylariaceae</taxon>
        <taxon>Xylaria</taxon>
    </lineage>
</organism>
<sequence length="207" mass="22680">MAVTRSANKSASAAVASGTYAHAPSAFTLLWLAISLPLVAWDCGYVLMRPRTMEGGDLHWPIYIPYKLYGEIDYIYGWPAVHSGNGFTAGQGLLNVIETLMYTYYWLVYYQNAVSIGGTKKVVGRKAAIAVLVAFSAAVMTLSKTVLYWLCEYYSGYANIGHNSMQDLIFLWIIPNGAWLVAPTVMIYELGSELVDNLAAGAGPKRD</sequence>
<dbReference type="Proteomes" id="UP001305414">
    <property type="component" value="Unassembled WGS sequence"/>
</dbReference>
<accession>A0AAN7UPI8</accession>
<protein>
    <recommendedName>
        <fullName evidence="4">EXPERA domain-containing protein</fullName>
    </recommendedName>
</protein>
<evidence type="ECO:0008006" key="4">
    <source>
        <dbReference type="Google" id="ProtNLM"/>
    </source>
</evidence>
<keyword evidence="1" id="KW-0472">Membrane</keyword>
<keyword evidence="3" id="KW-1185">Reference proteome</keyword>